<dbReference type="GO" id="GO:0005886">
    <property type="term" value="C:plasma membrane"/>
    <property type="evidence" value="ECO:0007669"/>
    <property type="project" value="UniProtKB-SubCell"/>
</dbReference>
<dbReference type="AlphaFoldDB" id="H1S029"/>
<reference evidence="9 10" key="1">
    <citation type="journal article" date="2012" name="J. Bacteriol.">
        <title>De Novo Genome Project of Cupriavidus basilensis OR16.</title>
        <authorList>
            <person name="Cserhati M."/>
            <person name="Kriszt B."/>
            <person name="Szoboszlay S."/>
            <person name="Toth A."/>
            <person name="Szabo I."/>
            <person name="Tancsics A."/>
            <person name="Nagy I."/>
            <person name="Horvath B."/>
            <person name="Nagy I."/>
            <person name="Kukolya J."/>
        </authorList>
    </citation>
    <scope>NUCLEOTIDE SEQUENCE [LARGE SCALE GENOMIC DNA]</scope>
    <source>
        <strain evidence="9 10">OR16</strain>
    </source>
</reference>
<proteinExistence type="inferred from homology"/>
<accession>H1S029</accession>
<dbReference type="InterPro" id="IPR003004">
    <property type="entry name" value="GspF/PilC"/>
</dbReference>
<keyword evidence="5 7" id="KW-1133">Transmembrane helix</keyword>
<dbReference type="InterPro" id="IPR018076">
    <property type="entry name" value="T2SS_GspF_dom"/>
</dbReference>
<organism evidence="9 10">
    <name type="scientific">Cupriavidus basilensis OR16</name>
    <dbReference type="NCBI Taxonomy" id="1127483"/>
    <lineage>
        <taxon>Bacteria</taxon>
        <taxon>Pseudomonadati</taxon>
        <taxon>Pseudomonadota</taxon>
        <taxon>Betaproteobacteria</taxon>
        <taxon>Burkholderiales</taxon>
        <taxon>Burkholderiaceae</taxon>
        <taxon>Cupriavidus</taxon>
    </lineage>
</organism>
<dbReference type="Pfam" id="PF00482">
    <property type="entry name" value="T2SSF"/>
    <property type="match status" value="2"/>
</dbReference>
<keyword evidence="6 7" id="KW-0472">Membrane</keyword>
<dbReference type="PRINTS" id="PR00812">
    <property type="entry name" value="BCTERIALGSPF"/>
</dbReference>
<protein>
    <submittedName>
        <fullName evidence="9">Type II secretion system protein F</fullName>
    </submittedName>
</protein>
<dbReference type="RefSeq" id="WP_006156742.1">
    <property type="nucleotide sequence ID" value="NZ_AHJE01000012.1"/>
</dbReference>
<dbReference type="PANTHER" id="PTHR30012:SF0">
    <property type="entry name" value="TYPE II SECRETION SYSTEM PROTEIN F-RELATED"/>
    <property type="match status" value="1"/>
</dbReference>
<sequence>MRYQVRTLSASNAIAVITVDAHDEEDARRQADNQALRAISVRPIATDRRLALSRATRFSLLLFSQEMLALVKAGLSLYEAIEALREKETAAEVCVVLDRLLAALREGRRFSVALAEQGSYFSPLYVGLMQAAEGTSDLPRSLARFVEYQKRVDSIRGKVVSASIYPLILMVVGAAVTIFLVCYVVPRFALVYQDTGRDLPWLSQVMISWGQLAAKYAWEFAGGAVASALAVSVGVHRLLRNGNVGRLASRLPAIGRHVQLYELSRLYITLGMLLEGGIPATSALETACATVSSATRGRLGTAGEQIRDGRPLSVAFEANGLTTTISLRMLRVGEQSGQLGAMLTQAAEFYDGDISRFVERFTKTFEPLLMTVIGLIVGLIVVLLYMPIFDLAGSLQ</sequence>
<dbReference type="Proteomes" id="UP000005808">
    <property type="component" value="Unassembled WGS sequence"/>
</dbReference>
<feature type="transmembrane region" description="Helical" evidence="7">
    <location>
        <begin position="368"/>
        <end position="388"/>
    </location>
</feature>
<feature type="transmembrane region" description="Helical" evidence="7">
    <location>
        <begin position="216"/>
        <end position="239"/>
    </location>
</feature>
<evidence type="ECO:0000256" key="1">
    <source>
        <dbReference type="ARBA" id="ARBA00004651"/>
    </source>
</evidence>
<feature type="domain" description="Type II secretion system protein GspF" evidence="8">
    <location>
        <begin position="63"/>
        <end position="186"/>
    </location>
</feature>
<keyword evidence="4 7" id="KW-0812">Transmembrane</keyword>
<comment type="similarity">
    <text evidence="2">Belongs to the GSP F family.</text>
</comment>
<dbReference type="PATRIC" id="fig|1127483.3.peg.933"/>
<evidence type="ECO:0000256" key="5">
    <source>
        <dbReference type="ARBA" id="ARBA00022989"/>
    </source>
</evidence>
<evidence type="ECO:0000259" key="8">
    <source>
        <dbReference type="Pfam" id="PF00482"/>
    </source>
</evidence>
<evidence type="ECO:0000313" key="10">
    <source>
        <dbReference type="Proteomes" id="UP000005808"/>
    </source>
</evidence>
<comment type="caution">
    <text evidence="9">The sequence shown here is derived from an EMBL/GenBank/DDBJ whole genome shotgun (WGS) entry which is preliminary data.</text>
</comment>
<name>H1S029_9BURK</name>
<dbReference type="OrthoDB" id="9805682at2"/>
<evidence type="ECO:0000256" key="2">
    <source>
        <dbReference type="ARBA" id="ARBA00005745"/>
    </source>
</evidence>
<keyword evidence="3" id="KW-1003">Cell membrane</keyword>
<dbReference type="InterPro" id="IPR042094">
    <property type="entry name" value="T2SS_GspF_sf"/>
</dbReference>
<evidence type="ECO:0000256" key="3">
    <source>
        <dbReference type="ARBA" id="ARBA00022475"/>
    </source>
</evidence>
<gene>
    <name evidence="9" type="ORF">OR16_04687</name>
</gene>
<dbReference type="PANTHER" id="PTHR30012">
    <property type="entry name" value="GENERAL SECRETION PATHWAY PROTEIN"/>
    <property type="match status" value="1"/>
</dbReference>
<evidence type="ECO:0000313" key="9">
    <source>
        <dbReference type="EMBL" id="EHP44245.1"/>
    </source>
</evidence>
<dbReference type="Gene3D" id="1.20.81.30">
    <property type="entry name" value="Type II secretion system (T2SS), domain F"/>
    <property type="match status" value="2"/>
</dbReference>
<comment type="subcellular location">
    <subcellularLocation>
        <location evidence="1">Cell membrane</location>
        <topology evidence="1">Multi-pass membrane protein</topology>
    </subcellularLocation>
</comment>
<evidence type="ECO:0000256" key="4">
    <source>
        <dbReference type="ARBA" id="ARBA00022692"/>
    </source>
</evidence>
<feature type="domain" description="Type II secretion system protein GspF" evidence="8">
    <location>
        <begin position="269"/>
        <end position="387"/>
    </location>
</feature>
<evidence type="ECO:0000256" key="6">
    <source>
        <dbReference type="ARBA" id="ARBA00023136"/>
    </source>
</evidence>
<feature type="transmembrane region" description="Helical" evidence="7">
    <location>
        <begin position="164"/>
        <end position="186"/>
    </location>
</feature>
<evidence type="ECO:0000256" key="7">
    <source>
        <dbReference type="SAM" id="Phobius"/>
    </source>
</evidence>
<dbReference type="EMBL" id="AHJE01000012">
    <property type="protein sequence ID" value="EHP44245.1"/>
    <property type="molecule type" value="Genomic_DNA"/>
</dbReference>